<organism evidence="2">
    <name type="scientific">Bifidobacterium aquikefiricola</name>
    <dbReference type="NCBI Taxonomy" id="3059038"/>
    <lineage>
        <taxon>Bacteria</taxon>
        <taxon>Bacillati</taxon>
        <taxon>Actinomycetota</taxon>
        <taxon>Actinomycetes</taxon>
        <taxon>Bifidobacteriales</taxon>
        <taxon>Bifidobacteriaceae</taxon>
        <taxon>Bifidobacterium</taxon>
    </lineage>
</organism>
<gene>
    <name evidence="2" type="ORF">QN215_06915</name>
</gene>
<accession>A0AB39U567</accession>
<proteinExistence type="predicted"/>
<name>A0AB39U567_9BIFI</name>
<dbReference type="AlphaFoldDB" id="A0AB39U567"/>
<evidence type="ECO:0008006" key="3">
    <source>
        <dbReference type="Google" id="ProtNLM"/>
    </source>
</evidence>
<reference evidence="2" key="1">
    <citation type="submission" date="2023-07" db="EMBL/GenBank/DDBJ databases">
        <title>Bifidobacterium aquikefiriaerophilum sp. nov. and Bifidobacterium eccum sp. nov., isolated from water kefir.</title>
        <authorList>
            <person name="Breselge S."/>
            <person name="Bellassi P."/>
            <person name="Barcenilla C."/>
            <person name="Alvarez-Ordonez A."/>
            <person name="Morelli L."/>
            <person name="Cotter P.D."/>
        </authorList>
    </citation>
    <scope>NUCLEOTIDE SEQUENCE</scope>
    <source>
        <strain evidence="2">WK041_4_12</strain>
    </source>
</reference>
<evidence type="ECO:0000256" key="1">
    <source>
        <dbReference type="SAM" id="MobiDB-lite"/>
    </source>
</evidence>
<protein>
    <recommendedName>
        <fullName evidence="3">Transposase</fullName>
    </recommendedName>
</protein>
<dbReference type="KEGG" id="baqk:QN215_06915"/>
<dbReference type="RefSeq" id="WP_369343594.1">
    <property type="nucleotide sequence ID" value="NZ_CP129674.1"/>
</dbReference>
<dbReference type="EMBL" id="CP129674">
    <property type="protein sequence ID" value="XDS44000.1"/>
    <property type="molecule type" value="Genomic_DNA"/>
</dbReference>
<evidence type="ECO:0000313" key="2">
    <source>
        <dbReference type="EMBL" id="XDS44000.1"/>
    </source>
</evidence>
<sequence length="54" mass="6394">MADRKKDSQSRNLNPAKHQLSQEKQWESLERSFNKDFIKKVKKQYDGAGRLQMA</sequence>
<feature type="region of interest" description="Disordered" evidence="1">
    <location>
        <begin position="1"/>
        <end position="26"/>
    </location>
</feature>